<dbReference type="EMBL" id="FPAW01000031">
    <property type="protein sequence ID" value="SFU13306.1"/>
    <property type="molecule type" value="Genomic_DNA"/>
</dbReference>
<dbReference type="eggNOG" id="COG0155">
    <property type="taxonomic scope" value="Bacteria"/>
</dbReference>
<dbReference type="InterPro" id="IPR036136">
    <property type="entry name" value="Nit/Sulf_reduc_fer-like_dom_sf"/>
</dbReference>
<dbReference type="InterPro" id="IPR006067">
    <property type="entry name" value="NO2/SO3_Rdtase_4Fe4S_dom"/>
</dbReference>
<dbReference type="GO" id="GO:0051539">
    <property type="term" value="F:4 iron, 4 sulfur cluster binding"/>
    <property type="evidence" value="ECO:0007669"/>
    <property type="project" value="UniProtKB-KW"/>
</dbReference>
<gene>
    <name evidence="9" type="ORF">SAMN05216236_13141</name>
</gene>
<dbReference type="Gene3D" id="3.90.480.10">
    <property type="entry name" value="Sulfite Reductase Hemoprotein,Domain 2"/>
    <property type="match status" value="1"/>
</dbReference>
<keyword evidence="1" id="KW-0004">4Fe-4S</keyword>
<keyword evidence="10" id="KW-1185">Reference proteome</keyword>
<dbReference type="InterPro" id="IPR005117">
    <property type="entry name" value="NiRdtase/SiRdtase_haem-b_fer"/>
</dbReference>
<dbReference type="OrthoDB" id="9803707at2"/>
<evidence type="ECO:0000256" key="6">
    <source>
        <dbReference type="ARBA" id="ARBA00023014"/>
    </source>
</evidence>
<dbReference type="Proteomes" id="UP000182466">
    <property type="component" value="Unassembled WGS sequence"/>
</dbReference>
<feature type="domain" description="Nitrite/Sulfite reductase ferredoxin-like" evidence="8">
    <location>
        <begin position="52"/>
        <end position="111"/>
    </location>
</feature>
<keyword evidence="4" id="KW-0560">Oxidoreductase</keyword>
<dbReference type="AlphaFoldDB" id="A0A1I7DNW4"/>
<evidence type="ECO:0000259" key="8">
    <source>
        <dbReference type="Pfam" id="PF03460"/>
    </source>
</evidence>
<dbReference type="GO" id="GO:0046872">
    <property type="term" value="F:metal ion binding"/>
    <property type="evidence" value="ECO:0007669"/>
    <property type="project" value="UniProtKB-KW"/>
</dbReference>
<evidence type="ECO:0000256" key="3">
    <source>
        <dbReference type="ARBA" id="ARBA00022723"/>
    </source>
</evidence>
<dbReference type="InterPro" id="IPR051329">
    <property type="entry name" value="NIR_SIR_4Fe-4S"/>
</dbReference>
<feature type="domain" description="Nitrite/sulphite reductase 4Fe-4S" evidence="7">
    <location>
        <begin position="119"/>
        <end position="270"/>
    </location>
</feature>
<proteinExistence type="predicted"/>
<accession>A0A1I7DNW4</accession>
<evidence type="ECO:0000256" key="4">
    <source>
        <dbReference type="ARBA" id="ARBA00023002"/>
    </source>
</evidence>
<dbReference type="GO" id="GO:0020037">
    <property type="term" value="F:heme binding"/>
    <property type="evidence" value="ECO:0007669"/>
    <property type="project" value="InterPro"/>
</dbReference>
<keyword evidence="5" id="KW-0408">Iron</keyword>
<feature type="domain" description="Nitrite/Sulfite reductase ferredoxin-like" evidence="8">
    <location>
        <begin position="342"/>
        <end position="395"/>
    </location>
</feature>
<dbReference type="PANTHER" id="PTHR32439">
    <property type="entry name" value="FERREDOXIN--NITRITE REDUCTASE, CHLOROPLASTIC"/>
    <property type="match status" value="1"/>
</dbReference>
<feature type="domain" description="Nitrite/sulphite reductase 4Fe-4S" evidence="7">
    <location>
        <begin position="408"/>
        <end position="520"/>
    </location>
</feature>
<evidence type="ECO:0000256" key="1">
    <source>
        <dbReference type="ARBA" id="ARBA00022485"/>
    </source>
</evidence>
<dbReference type="Pfam" id="PF01077">
    <property type="entry name" value="NIR_SIR"/>
    <property type="match status" value="2"/>
</dbReference>
<evidence type="ECO:0000256" key="2">
    <source>
        <dbReference type="ARBA" id="ARBA00022617"/>
    </source>
</evidence>
<dbReference type="RefSeq" id="WP_027261162.1">
    <property type="nucleotide sequence ID" value="NZ_FPAW01000031.1"/>
</dbReference>
<keyword evidence="6" id="KW-0411">Iron-sulfur</keyword>
<evidence type="ECO:0000313" key="9">
    <source>
        <dbReference type="EMBL" id="SFU13306.1"/>
    </source>
</evidence>
<organism evidence="9 10">
    <name type="scientific">Sedimentitalea nanhaiensis</name>
    <dbReference type="NCBI Taxonomy" id="999627"/>
    <lineage>
        <taxon>Bacteria</taxon>
        <taxon>Pseudomonadati</taxon>
        <taxon>Pseudomonadota</taxon>
        <taxon>Alphaproteobacteria</taxon>
        <taxon>Rhodobacterales</taxon>
        <taxon>Paracoccaceae</taxon>
        <taxon>Sedimentitalea</taxon>
    </lineage>
</organism>
<evidence type="ECO:0000313" key="10">
    <source>
        <dbReference type="Proteomes" id="UP000182466"/>
    </source>
</evidence>
<sequence length="554" mass="61389">MYSYSEFDTAFLKERNAQFRAQVERRVDGSLTEDEFKPLRLMNGVYLQLHAYMLRVAIPYGTLNSAQMRQLAFLAERWDRGYGHFTTRQNIQYNWPKLSEIPDMLDALAEVGLHAIQTSGNTIRNVTADHFAGAAADEVLDPRPVAELIRQWSTDHPEFQFLGRKFKIAVTGSGDDRAVIKAHDIGLQIVRQDGEIGFRVLVGGGLGRTPMIGKVIRDFLPQADLLPYLEAILGVYNLLGRRDNKYKARIKITVHEHGIQAIRERVETLFERLRPTFAGVDQARLDVIEKAFAPPSLRNASLAAYEQAYDTDPVFRSWADTNLAEHQNQQHAIVTISLKAHGATPGDASAEQMRAMADLAEQYGHNELRISHEQNVILPHVHKSDLPAVHATLKAFGLGTANIGLISDIIACPGMDYCALATARSIPIAQEIATRFDELKIEHDIGQLKIKISGCINACGHHHVGHIGILGLDRAGVENYQITLGGDGTQDTTLGERAGPGFSADAIVPAIERLIQGYLDLRLDADESFLQAYRRLGLAPFKSVLYPEARAHAA</sequence>
<dbReference type="Gene3D" id="3.30.413.10">
    <property type="entry name" value="Sulfite Reductase Hemoprotein, domain 1"/>
    <property type="match status" value="2"/>
</dbReference>
<dbReference type="SUPFAM" id="SSF56014">
    <property type="entry name" value="Nitrite and sulphite reductase 4Fe-4S domain-like"/>
    <property type="match status" value="2"/>
</dbReference>
<dbReference type="InterPro" id="IPR045854">
    <property type="entry name" value="NO2/SO3_Rdtase_4Fe4S_sf"/>
</dbReference>
<name>A0A1I7DNW4_9RHOB</name>
<dbReference type="STRING" id="999627.SAMN05216236_13141"/>
<keyword evidence="2" id="KW-0349">Heme</keyword>
<dbReference type="PANTHER" id="PTHR32439:SF9">
    <property type="entry name" value="BLR3264 PROTEIN"/>
    <property type="match status" value="1"/>
</dbReference>
<protein>
    <submittedName>
        <fullName evidence="9">Sulfite reductase (NADPH) hemoprotein beta-component</fullName>
    </submittedName>
</protein>
<dbReference type="Pfam" id="PF03460">
    <property type="entry name" value="NIR_SIR_ferr"/>
    <property type="match status" value="2"/>
</dbReference>
<dbReference type="SUPFAM" id="SSF55124">
    <property type="entry name" value="Nitrite/Sulfite reductase N-terminal domain-like"/>
    <property type="match status" value="2"/>
</dbReference>
<evidence type="ECO:0000256" key="5">
    <source>
        <dbReference type="ARBA" id="ARBA00023004"/>
    </source>
</evidence>
<dbReference type="GO" id="GO:0016491">
    <property type="term" value="F:oxidoreductase activity"/>
    <property type="evidence" value="ECO:0007669"/>
    <property type="project" value="UniProtKB-KW"/>
</dbReference>
<keyword evidence="3" id="KW-0479">Metal-binding</keyword>
<evidence type="ECO:0000259" key="7">
    <source>
        <dbReference type="Pfam" id="PF01077"/>
    </source>
</evidence>
<reference evidence="9 10" key="1">
    <citation type="submission" date="2016-10" db="EMBL/GenBank/DDBJ databases">
        <authorList>
            <person name="de Groot N.N."/>
        </authorList>
    </citation>
    <scope>NUCLEOTIDE SEQUENCE [LARGE SCALE GENOMIC DNA]</scope>
    <source>
        <strain evidence="9 10">CGMCC 1.10959</strain>
    </source>
</reference>